<sequence>MRHVEEGYVEVDGQQVAFRRTARLPSVVFVHGIPTHKYLWRNVVGKLDQNDIGWVLFDLIGYGDSSKPVDIDLGVSSQSRFISAALSHIGWAGGTVVGHDIGGGVAQLLALDPSAGISRLVLVDSIAYDSFPEPGIARLKEPVWDSILGAEDFDLKKGLLKGLQKGIANKDKVTSELAAEYERPFAGVNGRLAYLRAARALNAADLVSRSTEIERLTIPTLLVWGVEDCFQPLQYGKKLADALPDAELKVIEDAGHFLPEDCPEMLGNLVVEFIWRT</sequence>
<dbReference type="PANTHER" id="PTHR43798">
    <property type="entry name" value="MONOACYLGLYCEROL LIPASE"/>
    <property type="match status" value="1"/>
</dbReference>
<dbReference type="GO" id="GO:0016787">
    <property type="term" value="F:hydrolase activity"/>
    <property type="evidence" value="ECO:0007669"/>
    <property type="project" value="UniProtKB-KW"/>
</dbReference>
<feature type="domain" description="AB hydrolase-1" evidence="1">
    <location>
        <begin position="25"/>
        <end position="260"/>
    </location>
</feature>
<dbReference type="KEGG" id="bcai:K788_00003140"/>
<name>A0A0P0RIA0_9BURK</name>
<dbReference type="RefSeq" id="WP_035998379.1">
    <property type="nucleotide sequence ID" value="NZ_CP012747.1"/>
</dbReference>
<dbReference type="AlphaFoldDB" id="A0A0P0RIA0"/>
<keyword evidence="2" id="KW-0808">Transferase</keyword>
<dbReference type="SUPFAM" id="SSF53474">
    <property type="entry name" value="alpha/beta-Hydrolases"/>
    <property type="match status" value="1"/>
</dbReference>
<evidence type="ECO:0000313" key="3">
    <source>
        <dbReference type="Proteomes" id="UP000019146"/>
    </source>
</evidence>
<dbReference type="GO" id="GO:0016020">
    <property type="term" value="C:membrane"/>
    <property type="evidence" value="ECO:0007669"/>
    <property type="project" value="TreeGrafter"/>
</dbReference>
<reference evidence="2 3" key="1">
    <citation type="journal article" date="2014" name="Genome Announc.">
        <title>Draft Genome Sequence of the Haloacid-Degrading Burkholderia caribensis Strain MBA4.</title>
        <authorList>
            <person name="Pan Y."/>
            <person name="Kong K.F."/>
            <person name="Tsang J.S."/>
        </authorList>
    </citation>
    <scope>NUCLEOTIDE SEQUENCE [LARGE SCALE GENOMIC DNA]</scope>
    <source>
        <strain evidence="2 3">MBA4</strain>
    </source>
</reference>
<keyword evidence="2" id="KW-0012">Acyltransferase</keyword>
<dbReference type="PRINTS" id="PR00111">
    <property type="entry name" value="ABHYDROLASE"/>
</dbReference>
<dbReference type="Gene3D" id="3.40.50.1820">
    <property type="entry name" value="alpha/beta hydrolase"/>
    <property type="match status" value="1"/>
</dbReference>
<dbReference type="InterPro" id="IPR029058">
    <property type="entry name" value="AB_hydrolase_fold"/>
</dbReference>
<organism evidence="2 3">
    <name type="scientific">Paraburkholderia caribensis MBA4</name>
    <dbReference type="NCBI Taxonomy" id="1323664"/>
    <lineage>
        <taxon>Bacteria</taxon>
        <taxon>Pseudomonadati</taxon>
        <taxon>Pseudomonadota</taxon>
        <taxon>Betaproteobacteria</taxon>
        <taxon>Burkholderiales</taxon>
        <taxon>Burkholderiaceae</taxon>
        <taxon>Paraburkholderia</taxon>
    </lineage>
</organism>
<evidence type="ECO:0000313" key="2">
    <source>
        <dbReference type="EMBL" id="ALL68348.1"/>
    </source>
</evidence>
<dbReference type="Proteomes" id="UP000019146">
    <property type="component" value="Chromosome 2"/>
</dbReference>
<dbReference type="InterPro" id="IPR000073">
    <property type="entry name" value="AB_hydrolase_1"/>
</dbReference>
<dbReference type="GeneID" id="69972068"/>
<keyword evidence="2" id="KW-0378">Hydrolase</keyword>
<dbReference type="Pfam" id="PF00561">
    <property type="entry name" value="Abhydrolase_1"/>
    <property type="match status" value="1"/>
</dbReference>
<dbReference type="GO" id="GO:0016746">
    <property type="term" value="F:acyltransferase activity"/>
    <property type="evidence" value="ECO:0007669"/>
    <property type="project" value="UniProtKB-KW"/>
</dbReference>
<dbReference type="PRINTS" id="PR00412">
    <property type="entry name" value="EPOXHYDRLASE"/>
</dbReference>
<dbReference type="InterPro" id="IPR000639">
    <property type="entry name" value="Epox_hydrolase-like"/>
</dbReference>
<gene>
    <name evidence="2" type="ORF">K788_00003140</name>
</gene>
<accession>A0A0P0RIA0</accession>
<dbReference type="PANTHER" id="PTHR43798:SF33">
    <property type="entry name" value="HYDROLASE, PUTATIVE (AFU_ORTHOLOGUE AFUA_2G14860)-RELATED"/>
    <property type="match status" value="1"/>
</dbReference>
<proteinExistence type="predicted"/>
<evidence type="ECO:0000259" key="1">
    <source>
        <dbReference type="Pfam" id="PF00561"/>
    </source>
</evidence>
<protein>
    <submittedName>
        <fullName evidence="2">Hydrolases or acyltransferases (Alpha/beta hydrolase superfamily)</fullName>
    </submittedName>
</protein>
<dbReference type="EMBL" id="CP012747">
    <property type="protein sequence ID" value="ALL68348.1"/>
    <property type="molecule type" value="Genomic_DNA"/>
</dbReference>
<dbReference type="InterPro" id="IPR050266">
    <property type="entry name" value="AB_hydrolase_sf"/>
</dbReference>